<reference evidence="1" key="1">
    <citation type="journal article" date="2018" name="Nat. Plants">
        <title>Whole-genome landscape of Medicago truncatula symbiotic genes.</title>
        <authorList>
            <person name="Pecrix Y."/>
            <person name="Gamas P."/>
            <person name="Carrere S."/>
        </authorList>
    </citation>
    <scope>NUCLEOTIDE SEQUENCE</scope>
    <source>
        <tissue evidence="1">Leaves</tissue>
    </source>
</reference>
<name>A0A396J530_MEDTR</name>
<gene>
    <name evidence="1" type="ORF">MtrunA17_Chr2g0280811</name>
</gene>
<accession>A0A396J530</accession>
<protein>
    <submittedName>
        <fullName evidence="1">Uncharacterized protein</fullName>
    </submittedName>
</protein>
<organism evidence="1">
    <name type="scientific">Medicago truncatula</name>
    <name type="common">Barrel medic</name>
    <name type="synonym">Medicago tribuloides</name>
    <dbReference type="NCBI Taxonomy" id="3880"/>
    <lineage>
        <taxon>Eukaryota</taxon>
        <taxon>Viridiplantae</taxon>
        <taxon>Streptophyta</taxon>
        <taxon>Embryophyta</taxon>
        <taxon>Tracheophyta</taxon>
        <taxon>Spermatophyta</taxon>
        <taxon>Magnoliopsida</taxon>
        <taxon>eudicotyledons</taxon>
        <taxon>Gunneridae</taxon>
        <taxon>Pentapetalae</taxon>
        <taxon>rosids</taxon>
        <taxon>fabids</taxon>
        <taxon>Fabales</taxon>
        <taxon>Fabaceae</taxon>
        <taxon>Papilionoideae</taxon>
        <taxon>50 kb inversion clade</taxon>
        <taxon>NPAAA clade</taxon>
        <taxon>Hologalegina</taxon>
        <taxon>IRL clade</taxon>
        <taxon>Trifolieae</taxon>
        <taxon>Medicago</taxon>
    </lineage>
</organism>
<dbReference type="Proteomes" id="UP000265566">
    <property type="component" value="Chromosome 2"/>
</dbReference>
<dbReference type="AlphaFoldDB" id="A0A396J530"/>
<sequence length="46" mass="5554">MDLAQIFVDSLGLMFFERDEVNKGFKRCGSRTLTRRETVLRFFYLF</sequence>
<comment type="caution">
    <text evidence="1">The sequence shown here is derived from an EMBL/GenBank/DDBJ whole genome shotgun (WGS) entry which is preliminary data.</text>
</comment>
<dbReference type="EMBL" id="PSQE01000002">
    <property type="protein sequence ID" value="RHN71808.1"/>
    <property type="molecule type" value="Genomic_DNA"/>
</dbReference>
<proteinExistence type="predicted"/>
<evidence type="ECO:0000313" key="1">
    <source>
        <dbReference type="EMBL" id="RHN71808.1"/>
    </source>
</evidence>
<dbReference type="Gramene" id="rna7444">
    <property type="protein sequence ID" value="RHN71808.1"/>
    <property type="gene ID" value="gene7444"/>
</dbReference>